<dbReference type="EMBL" id="CAKXAJ010000543">
    <property type="protein sequence ID" value="CAH2207539.1"/>
    <property type="molecule type" value="Genomic_DNA"/>
</dbReference>
<protein>
    <submittedName>
        <fullName evidence="5">Jg21373 protein</fullName>
    </submittedName>
</protein>
<evidence type="ECO:0000313" key="6">
    <source>
        <dbReference type="Proteomes" id="UP000838756"/>
    </source>
</evidence>
<dbReference type="Proteomes" id="UP000838756">
    <property type="component" value="Unassembled WGS sequence"/>
</dbReference>
<dbReference type="PANTHER" id="PTHR24083">
    <property type="entry name" value="NUCLEAR HORMONE RECEPTOR"/>
    <property type="match status" value="1"/>
</dbReference>
<dbReference type="Gene3D" id="1.10.565.10">
    <property type="entry name" value="Retinoid X Receptor"/>
    <property type="match status" value="1"/>
</dbReference>
<evidence type="ECO:0000259" key="4">
    <source>
        <dbReference type="PROSITE" id="PS51843"/>
    </source>
</evidence>
<evidence type="ECO:0000256" key="2">
    <source>
        <dbReference type="ARBA" id="ARBA00023163"/>
    </source>
</evidence>
<evidence type="ECO:0000313" key="5">
    <source>
        <dbReference type="EMBL" id="CAH2207539.1"/>
    </source>
</evidence>
<dbReference type="PRINTS" id="PR00398">
    <property type="entry name" value="STRDHORMONER"/>
</dbReference>
<keyword evidence="3" id="KW-0675">Receptor</keyword>
<dbReference type="InterPro" id="IPR050274">
    <property type="entry name" value="Nuclear_hormone_rcpt_NR2"/>
</dbReference>
<dbReference type="AlphaFoldDB" id="A0A8S4QGJ0"/>
<accession>A0A8S4QGJ0</accession>
<feature type="domain" description="NR LBD" evidence="4">
    <location>
        <begin position="1"/>
        <end position="116"/>
    </location>
</feature>
<evidence type="ECO:0000256" key="1">
    <source>
        <dbReference type="ARBA" id="ARBA00023015"/>
    </source>
</evidence>
<gene>
    <name evidence="5" type="primary">jg21373</name>
    <name evidence="5" type="ORF">PAEG_LOCUS160</name>
</gene>
<reference evidence="5" key="1">
    <citation type="submission" date="2022-03" db="EMBL/GenBank/DDBJ databases">
        <authorList>
            <person name="Lindestad O."/>
        </authorList>
    </citation>
    <scope>NUCLEOTIDE SEQUENCE</scope>
</reference>
<dbReference type="InterPro" id="IPR035500">
    <property type="entry name" value="NHR-like_dom_sf"/>
</dbReference>
<dbReference type="Pfam" id="PF00104">
    <property type="entry name" value="Hormone_recep"/>
    <property type="match status" value="1"/>
</dbReference>
<keyword evidence="1" id="KW-0805">Transcription regulation</keyword>
<evidence type="ECO:0000256" key="3">
    <source>
        <dbReference type="ARBA" id="ARBA00023170"/>
    </source>
</evidence>
<proteinExistence type="predicted"/>
<dbReference type="PROSITE" id="PS51843">
    <property type="entry name" value="NR_LBD"/>
    <property type="match status" value="1"/>
</dbReference>
<feature type="non-terminal residue" evidence="5">
    <location>
        <position position="1"/>
    </location>
</feature>
<dbReference type="OrthoDB" id="5771769at2759"/>
<keyword evidence="2" id="KW-0804">Transcription</keyword>
<sequence length="116" mass="13466">MEQPGSVVPNIELYDPSAKLLVATIKWLHTVPMFEQMSYSEQTCLLHSNWKEVFLLHAAQCSFYFDEDHVSSVITSKHPNIKEELRKMSTLFKKIALSRLDKTEFDSLKTSLLFRT</sequence>
<keyword evidence="6" id="KW-1185">Reference proteome</keyword>
<dbReference type="InterPro" id="IPR001723">
    <property type="entry name" value="Nuclear_hrmn_rcpt"/>
</dbReference>
<name>A0A8S4QGJ0_9NEOP</name>
<organism evidence="5 6">
    <name type="scientific">Pararge aegeria aegeria</name>
    <dbReference type="NCBI Taxonomy" id="348720"/>
    <lineage>
        <taxon>Eukaryota</taxon>
        <taxon>Metazoa</taxon>
        <taxon>Ecdysozoa</taxon>
        <taxon>Arthropoda</taxon>
        <taxon>Hexapoda</taxon>
        <taxon>Insecta</taxon>
        <taxon>Pterygota</taxon>
        <taxon>Neoptera</taxon>
        <taxon>Endopterygota</taxon>
        <taxon>Lepidoptera</taxon>
        <taxon>Glossata</taxon>
        <taxon>Ditrysia</taxon>
        <taxon>Papilionoidea</taxon>
        <taxon>Nymphalidae</taxon>
        <taxon>Satyrinae</taxon>
        <taxon>Satyrini</taxon>
        <taxon>Parargina</taxon>
        <taxon>Pararge</taxon>
    </lineage>
</organism>
<dbReference type="SUPFAM" id="SSF48508">
    <property type="entry name" value="Nuclear receptor ligand-binding domain"/>
    <property type="match status" value="1"/>
</dbReference>
<dbReference type="InterPro" id="IPR000536">
    <property type="entry name" value="Nucl_hrmn_rcpt_lig-bd"/>
</dbReference>
<comment type="caution">
    <text evidence="5">The sequence shown here is derived from an EMBL/GenBank/DDBJ whole genome shotgun (WGS) entry which is preliminary data.</text>
</comment>